<keyword evidence="5" id="KW-1185">Reference proteome</keyword>
<evidence type="ECO:0000256" key="3">
    <source>
        <dbReference type="ARBA" id="ARBA00022729"/>
    </source>
</evidence>
<dbReference type="GO" id="GO:0042597">
    <property type="term" value="C:periplasmic space"/>
    <property type="evidence" value="ECO:0007669"/>
    <property type="project" value="UniProtKB-SubCell"/>
</dbReference>
<evidence type="ECO:0000313" key="5">
    <source>
        <dbReference type="Proteomes" id="UP000317763"/>
    </source>
</evidence>
<organism evidence="4 5">
    <name type="scientific">Tepidimonas taiwanensis</name>
    <dbReference type="NCBI Taxonomy" id="307486"/>
    <lineage>
        <taxon>Bacteria</taxon>
        <taxon>Pseudomonadati</taxon>
        <taxon>Pseudomonadota</taxon>
        <taxon>Betaproteobacteria</taxon>
        <taxon>Burkholderiales</taxon>
        <taxon>Tepidimonas</taxon>
    </lineage>
</organism>
<comment type="subcellular location">
    <subcellularLocation>
        <location evidence="1">Periplasm</location>
    </subcellularLocation>
</comment>
<gene>
    <name evidence="4" type="ORF">Ttaiw_02551</name>
</gene>
<dbReference type="STRING" id="307486.GCA_000807215_01480"/>
<sequence length="200" mass="21323">MSDRPSPLPCPSVAAPGRRAWLRRTIHLAGAAAWLAATGGLTGCGREPPLRVAYHPWPGYAPLELARHMGWWSNGPAIEAVRTASATQSVEQLRAGAVQAAALTLDEAIRVHAEGTPLVVVALFNQSVGADVVMGGPLPSGGVWRRGLRVGHEAGMVGELMAHTWLERVGLRYAEVTPVHITPDEHETAWSRGDMDVLVT</sequence>
<name>A0A554WYI3_9BURK</name>
<comment type="caution">
    <text evidence="4">The sequence shown here is derived from an EMBL/GenBank/DDBJ whole genome shotgun (WGS) entry which is preliminary data.</text>
</comment>
<dbReference type="RefSeq" id="WP_143898541.1">
    <property type="nucleotide sequence ID" value="NZ_CP083911.1"/>
</dbReference>
<evidence type="ECO:0000256" key="1">
    <source>
        <dbReference type="ARBA" id="ARBA00004418"/>
    </source>
</evidence>
<accession>A0A554WYI3</accession>
<dbReference type="PANTHER" id="PTHR30024">
    <property type="entry name" value="ALIPHATIC SULFONATES-BINDING PROTEIN-RELATED"/>
    <property type="match status" value="1"/>
</dbReference>
<dbReference type="SUPFAM" id="SSF53850">
    <property type="entry name" value="Periplasmic binding protein-like II"/>
    <property type="match status" value="1"/>
</dbReference>
<protein>
    <submittedName>
        <fullName evidence="4">ABC transporter, substrate-binding protein, aliphatic sulfonates family</fullName>
    </submittedName>
</protein>
<reference evidence="4 5" key="1">
    <citation type="submission" date="2019-07" db="EMBL/GenBank/DDBJ databases">
        <title>Tepidimonas taiwanensis I1-1 draft genome.</title>
        <authorList>
            <person name="Da Costa M.S."/>
            <person name="Froufe H.J.C."/>
            <person name="Egas C."/>
            <person name="Albuquerque L."/>
        </authorList>
    </citation>
    <scope>NUCLEOTIDE SEQUENCE [LARGE SCALE GENOMIC DNA]</scope>
    <source>
        <strain evidence="4 5">I1-1</strain>
    </source>
</reference>
<evidence type="ECO:0000256" key="2">
    <source>
        <dbReference type="ARBA" id="ARBA00010742"/>
    </source>
</evidence>
<comment type="similarity">
    <text evidence="2">Belongs to the bacterial solute-binding protein SsuA/TauA family.</text>
</comment>
<dbReference type="AlphaFoldDB" id="A0A554WYI3"/>
<dbReference type="Proteomes" id="UP000317763">
    <property type="component" value="Unassembled WGS sequence"/>
</dbReference>
<dbReference type="PANTHER" id="PTHR30024:SF47">
    <property type="entry name" value="TAURINE-BINDING PERIPLASMIC PROTEIN"/>
    <property type="match status" value="1"/>
</dbReference>
<keyword evidence="3" id="KW-0732">Signal</keyword>
<evidence type="ECO:0000313" key="4">
    <source>
        <dbReference type="EMBL" id="TSE28625.1"/>
    </source>
</evidence>
<dbReference type="EMBL" id="VJOM01000051">
    <property type="protein sequence ID" value="TSE28625.1"/>
    <property type="molecule type" value="Genomic_DNA"/>
</dbReference>
<dbReference type="OrthoDB" id="286202at2"/>
<dbReference type="Gene3D" id="3.40.190.10">
    <property type="entry name" value="Periplasmic binding protein-like II"/>
    <property type="match status" value="2"/>
</dbReference>
<proteinExistence type="inferred from homology"/>